<dbReference type="GO" id="GO:0032259">
    <property type="term" value="P:methylation"/>
    <property type="evidence" value="ECO:0007669"/>
    <property type="project" value="UniProtKB-KW"/>
</dbReference>
<dbReference type="InterPro" id="IPR014777">
    <property type="entry name" value="4pyrrole_Mease_sub1"/>
</dbReference>
<dbReference type="InterPro" id="IPR051810">
    <property type="entry name" value="Precorrin_MeTrfase"/>
</dbReference>
<dbReference type="Pfam" id="PF00590">
    <property type="entry name" value="TP_methylase"/>
    <property type="match status" value="1"/>
</dbReference>
<keyword evidence="2" id="KW-0169">Cobalamin biosynthesis</keyword>
<dbReference type="Pfam" id="PF11760">
    <property type="entry name" value="CbiG_N"/>
    <property type="match status" value="1"/>
</dbReference>
<evidence type="ECO:0000259" key="6">
    <source>
        <dbReference type="Pfam" id="PF00590"/>
    </source>
</evidence>
<dbReference type="EMBL" id="JAAVJI010000003">
    <property type="protein sequence ID" value="NJP00554.1"/>
    <property type="molecule type" value="Genomic_DNA"/>
</dbReference>
<dbReference type="InterPro" id="IPR021744">
    <property type="entry name" value="CbiG_N"/>
</dbReference>
<dbReference type="RefSeq" id="WP_168082797.1">
    <property type="nucleotide sequence ID" value="NZ_JAAVJI010000003.1"/>
</dbReference>
<evidence type="ECO:0000259" key="7">
    <source>
        <dbReference type="Pfam" id="PF11760"/>
    </source>
</evidence>
<evidence type="ECO:0000313" key="8">
    <source>
        <dbReference type="EMBL" id="NJP00554.1"/>
    </source>
</evidence>
<comment type="caution">
    <text evidence="8">The sequence shown here is derived from an EMBL/GenBank/DDBJ whole genome shotgun (WGS) entry which is preliminary data.</text>
</comment>
<dbReference type="InterPro" id="IPR038029">
    <property type="entry name" value="GbiG_N_sf"/>
</dbReference>
<feature type="domain" description="Tetrapyrrole methylase" evidence="6">
    <location>
        <begin position="313"/>
        <end position="523"/>
    </location>
</feature>
<evidence type="ECO:0000256" key="4">
    <source>
        <dbReference type="ARBA" id="ARBA00022679"/>
    </source>
</evidence>
<dbReference type="SUPFAM" id="SSF53790">
    <property type="entry name" value="Tetrapyrrole methylase"/>
    <property type="match status" value="1"/>
</dbReference>
<dbReference type="Gene3D" id="3.40.1010.10">
    <property type="entry name" value="Cobalt-precorrin-4 Transmethylase, Domain 1"/>
    <property type="match status" value="1"/>
</dbReference>
<reference evidence="8 9" key="1">
    <citation type="submission" date="2020-03" db="EMBL/GenBank/DDBJ databases">
        <authorList>
            <person name="Wang L."/>
            <person name="He N."/>
            <person name="Li Y."/>
            <person name="Fang Y."/>
            <person name="Zhang F."/>
        </authorList>
    </citation>
    <scope>NUCLEOTIDE SEQUENCE [LARGE SCALE GENOMIC DNA]</scope>
    <source>
        <strain evidence="9">hsmgli-8</strain>
    </source>
</reference>
<evidence type="ECO:0000313" key="9">
    <source>
        <dbReference type="Proteomes" id="UP000746535"/>
    </source>
</evidence>
<dbReference type="PANTHER" id="PTHR47036">
    <property type="entry name" value="COBALT-FACTOR III C(17)-METHYLTRANSFERASE-RELATED"/>
    <property type="match status" value="1"/>
</dbReference>
<accession>A0ABX0YB54</accession>
<dbReference type="NCBIfam" id="TIGR01466">
    <property type="entry name" value="cobJ_cbiH"/>
    <property type="match status" value="1"/>
</dbReference>
<evidence type="ECO:0000256" key="2">
    <source>
        <dbReference type="ARBA" id="ARBA00022573"/>
    </source>
</evidence>
<dbReference type="InterPro" id="IPR000878">
    <property type="entry name" value="4pyrrol_Mease"/>
</dbReference>
<keyword evidence="5" id="KW-0949">S-adenosyl-L-methionine</keyword>
<feature type="domain" description="Cobalamin synthesis G N-terminal" evidence="7">
    <location>
        <begin position="52"/>
        <end position="130"/>
    </location>
</feature>
<proteinExistence type="predicted"/>
<sequence>MSSTQRIAIIVLGASALPVARRIQAALPQARVFGLEGRADAADVTYTAFGDTVRALYREGTGLVALCAAGIVIRALASVLEEKGSEPPVLAVAEDGSAVVPLLGGLGGVNRLAKDIAQALGVAPAITTSGELRFGTCLLNPPEGYVLADLEQGKHFVSDVLAGQPVRVEGAAPWLSEASLVEQPGARLAIRISPWLAQSADALLIHPKCVAALVQTADGDIAGQVANALSEAGLAPAALACLLAPPTLMGKAALESGAHVLNAGLRFIRAGQCAEGVLGELPGASQVAHGNITLVIGTEPLQIDSLGQRRGRLAVVGLGPGARAFMVPAVQAELAGAQDILGYETYVNMAGPFRPEQVLHCTDNREELQRARHALELAATGRSVVVVSSGDPGVFAMASAVLEALEAAPEPALQAVELVILPGVSASLATAALAGAPLGHDFCMISLSDNLKPWSVIEARLDLAGQADLAMAFYNPISRSRPWQLGQALEVVRRHRGPATPVVLGRDVARPAQRLTVVTLGELTPEMVDMRTMVLVGSSTTRVIPRAEGPPWVYTPRWYPKAP</sequence>
<dbReference type="SUPFAM" id="SSF159672">
    <property type="entry name" value="CbiG N-terminal domain-like"/>
    <property type="match status" value="1"/>
</dbReference>
<dbReference type="Proteomes" id="UP000746535">
    <property type="component" value="Unassembled WGS sequence"/>
</dbReference>
<comment type="pathway">
    <text evidence="1">Cofactor biosynthesis; adenosylcobalamin biosynthesis.</text>
</comment>
<dbReference type="PANTHER" id="PTHR47036:SF1">
    <property type="entry name" value="COBALT-FACTOR III C(17)-METHYLTRANSFERASE-RELATED"/>
    <property type="match status" value="1"/>
</dbReference>
<evidence type="ECO:0000256" key="1">
    <source>
        <dbReference type="ARBA" id="ARBA00004953"/>
    </source>
</evidence>
<dbReference type="InterPro" id="IPR006363">
    <property type="entry name" value="Cbl_synth_CobJ/CibH_dom"/>
</dbReference>
<dbReference type="Gene3D" id="3.30.950.10">
    <property type="entry name" value="Methyltransferase, Cobalt-precorrin-4 Transmethylase, Domain 2"/>
    <property type="match status" value="1"/>
</dbReference>
<keyword evidence="9" id="KW-1185">Reference proteome</keyword>
<organism evidence="8 9">
    <name type="scientific">Pseudomonas quercus</name>
    <dbReference type="NCBI Taxonomy" id="2722792"/>
    <lineage>
        <taxon>Bacteria</taxon>
        <taxon>Pseudomonadati</taxon>
        <taxon>Pseudomonadota</taxon>
        <taxon>Gammaproteobacteria</taxon>
        <taxon>Pseudomonadales</taxon>
        <taxon>Pseudomonadaceae</taxon>
        <taxon>Pseudomonas</taxon>
    </lineage>
</organism>
<evidence type="ECO:0000256" key="5">
    <source>
        <dbReference type="ARBA" id="ARBA00022691"/>
    </source>
</evidence>
<dbReference type="InterPro" id="IPR014776">
    <property type="entry name" value="4pyrrole_Mease_sub2"/>
</dbReference>
<dbReference type="Gene3D" id="3.40.50.11220">
    <property type="match status" value="1"/>
</dbReference>
<dbReference type="EC" id="2.1.1.131" evidence="8"/>
<dbReference type="InterPro" id="IPR035996">
    <property type="entry name" value="4pyrrol_Methylase_sf"/>
</dbReference>
<keyword evidence="4 8" id="KW-0808">Transferase</keyword>
<dbReference type="CDD" id="cd11646">
    <property type="entry name" value="Precorrin_3B_C17_MT"/>
    <property type="match status" value="1"/>
</dbReference>
<gene>
    <name evidence="8" type="primary">cobJ</name>
    <name evidence="8" type="ORF">HBH25_06735</name>
</gene>
<protein>
    <submittedName>
        <fullName evidence="8">Precorrin-3B C(17)-methyltransferase</fullName>
        <ecNumber evidence="8">2.1.1.131</ecNumber>
    </submittedName>
</protein>
<dbReference type="GO" id="GO:0030789">
    <property type="term" value="F:precorrin-3B C17-methyltransferase activity"/>
    <property type="evidence" value="ECO:0007669"/>
    <property type="project" value="UniProtKB-EC"/>
</dbReference>
<name>A0ABX0YB54_9PSED</name>
<evidence type="ECO:0000256" key="3">
    <source>
        <dbReference type="ARBA" id="ARBA00022603"/>
    </source>
</evidence>
<keyword evidence="3 8" id="KW-0489">Methyltransferase</keyword>